<feature type="region of interest" description="Disordered" evidence="1">
    <location>
        <begin position="32"/>
        <end position="51"/>
    </location>
</feature>
<protein>
    <submittedName>
        <fullName evidence="2">DUF2252 domain-containing protein</fullName>
    </submittedName>
</protein>
<dbReference type="EMBL" id="CP044333">
    <property type="protein sequence ID" value="QGN00152.1"/>
    <property type="molecule type" value="Genomic_DNA"/>
</dbReference>
<geneLocation type="plasmid" evidence="2">
    <name>unnamed2</name>
</geneLocation>
<accession>A0A6B8MBP1</accession>
<proteinExistence type="predicted"/>
<gene>
    <name evidence="2" type="ORF">F7D14_21525</name>
</gene>
<dbReference type="KEGG" id="mpar:F7D14_21525"/>
<feature type="compositionally biased region" description="Polar residues" evidence="1">
    <location>
        <begin position="32"/>
        <end position="45"/>
    </location>
</feature>
<dbReference type="AlphaFoldDB" id="A0A6B8MBP1"/>
<dbReference type="Pfam" id="PF10009">
    <property type="entry name" value="DUF2252"/>
    <property type="match status" value="1"/>
</dbReference>
<evidence type="ECO:0000313" key="2">
    <source>
        <dbReference type="EMBL" id="QGN00152.1"/>
    </source>
</evidence>
<dbReference type="Proteomes" id="UP000422569">
    <property type="component" value="Plasmid unnamed2"/>
</dbReference>
<keyword evidence="3" id="KW-1185">Reference proteome</keyword>
<keyword evidence="2" id="KW-0614">Plasmid</keyword>
<evidence type="ECO:0000313" key="3">
    <source>
        <dbReference type="Proteomes" id="UP000422569"/>
    </source>
</evidence>
<dbReference type="InterPro" id="IPR018721">
    <property type="entry name" value="DUF2252"/>
</dbReference>
<organism evidence="2 3">
    <name type="scientific">Methylocystis parvus</name>
    <dbReference type="NCBI Taxonomy" id="134"/>
    <lineage>
        <taxon>Bacteria</taxon>
        <taxon>Pseudomonadati</taxon>
        <taxon>Pseudomonadota</taxon>
        <taxon>Alphaproteobacteria</taxon>
        <taxon>Hyphomicrobiales</taxon>
        <taxon>Methylocystaceae</taxon>
        <taxon>Methylocystis</taxon>
    </lineage>
</organism>
<reference evidence="2 3" key="1">
    <citation type="submission" date="2019-09" db="EMBL/GenBank/DDBJ databases">
        <title>Isolation and complete genome sequencing of Methylocystis species.</title>
        <authorList>
            <person name="Rumah B.L."/>
            <person name="Stead C.E."/>
            <person name="Stevens B.C."/>
            <person name="Minton N.P."/>
            <person name="Grosse-Honebrink A."/>
            <person name="Zhang Y."/>
        </authorList>
    </citation>
    <scope>NUCLEOTIDE SEQUENCE [LARGE SCALE GENOMIC DNA]</scope>
    <source>
        <strain evidence="2 3">BRCS2</strain>
        <plasmid evidence="2 3">unnamed2</plasmid>
    </source>
</reference>
<evidence type="ECO:0000256" key="1">
    <source>
        <dbReference type="SAM" id="MobiDB-lite"/>
    </source>
</evidence>
<name>A0A6B8MBP1_9HYPH</name>
<sequence>MWGRNLFRRSSSEERRANCRGWSGLCLVRAGSLSTQPARSRSGSRTLARAHARSGDPAAIAGYMGKGETFDDAIVASFAMFYPERTFTDYAALLRARDASFVGGRRPAD</sequence>
<dbReference type="RefSeq" id="WP_154420490.1">
    <property type="nucleotide sequence ID" value="NZ_CP044333.1"/>
</dbReference>